<gene>
    <name evidence="4" type="ORF">M0812_23797</name>
</gene>
<dbReference type="Proteomes" id="UP001146793">
    <property type="component" value="Unassembled WGS sequence"/>
</dbReference>
<dbReference type="InterPro" id="IPR004345">
    <property type="entry name" value="TB2_DP1_HVA22"/>
</dbReference>
<proteinExistence type="inferred from homology"/>
<comment type="subcellular location">
    <subcellularLocation>
        <location evidence="1">Membrane</location>
        <topology evidence="1">Multi-pass membrane protein</topology>
    </subcellularLocation>
</comment>
<protein>
    <submittedName>
        <fullName evidence="4">Receptor expression-enhancing protein</fullName>
    </submittedName>
</protein>
<evidence type="ECO:0000256" key="2">
    <source>
        <dbReference type="SAM" id="MobiDB-lite"/>
    </source>
</evidence>
<dbReference type="EMBL" id="JANTQA010000057">
    <property type="protein sequence ID" value="KAJ3428474.1"/>
    <property type="molecule type" value="Genomic_DNA"/>
</dbReference>
<comment type="similarity">
    <text evidence="1">Belongs to the DP1 family.</text>
</comment>
<name>A0AAV7YGA1_9EUKA</name>
<keyword evidence="4" id="KW-0675">Receptor</keyword>
<keyword evidence="3" id="KW-0472">Membrane</keyword>
<evidence type="ECO:0000256" key="3">
    <source>
        <dbReference type="SAM" id="Phobius"/>
    </source>
</evidence>
<feature type="transmembrane region" description="Helical" evidence="3">
    <location>
        <begin position="52"/>
        <end position="75"/>
    </location>
</feature>
<evidence type="ECO:0000313" key="4">
    <source>
        <dbReference type="EMBL" id="KAJ3428474.1"/>
    </source>
</evidence>
<sequence>MFITLSIRESLSDIVTLSVGLLVPIYYTYMAINKSENKKEEDSKEKDKWLRYWTVFGSFLIITLITNLLLSWFPFYYELKMIASLLIVTPKINLFVYHCICLCLQPFEKKIEEIINEKHHNLYILIIKKFGLPGRLIYTYLFDENFSGQKKKMDQSSTIGKKKGTKVDSKLQLLKNSNTGNKKDNKISARTKLFLNNNLTPKTKAKKKKENPNFQENEKMPAKSYLKTPTKKYLSKEEQLKIFKNKSLSEPKKIIK</sequence>
<organism evidence="4 5">
    <name type="scientific">Anaeramoeba flamelloides</name>
    <dbReference type="NCBI Taxonomy" id="1746091"/>
    <lineage>
        <taxon>Eukaryota</taxon>
        <taxon>Metamonada</taxon>
        <taxon>Anaeramoebidae</taxon>
        <taxon>Anaeramoeba</taxon>
    </lineage>
</organism>
<feature type="transmembrane region" description="Helical" evidence="3">
    <location>
        <begin position="14"/>
        <end position="32"/>
    </location>
</feature>
<evidence type="ECO:0000256" key="1">
    <source>
        <dbReference type="RuleBase" id="RU362006"/>
    </source>
</evidence>
<comment type="caution">
    <text evidence="4">The sequence shown here is derived from an EMBL/GenBank/DDBJ whole genome shotgun (WGS) entry which is preliminary data.</text>
</comment>
<feature type="region of interest" description="Disordered" evidence="2">
    <location>
        <begin position="198"/>
        <end position="230"/>
    </location>
</feature>
<dbReference type="Pfam" id="PF03134">
    <property type="entry name" value="TB2_DP1_HVA22"/>
    <property type="match status" value="1"/>
</dbReference>
<accession>A0AAV7YGA1</accession>
<evidence type="ECO:0000313" key="5">
    <source>
        <dbReference type="Proteomes" id="UP001146793"/>
    </source>
</evidence>
<dbReference type="AlphaFoldDB" id="A0AAV7YGA1"/>
<keyword evidence="3" id="KW-1133">Transmembrane helix</keyword>
<reference evidence="4" key="1">
    <citation type="submission" date="2022-08" db="EMBL/GenBank/DDBJ databases">
        <title>Novel sulphate-reducing endosymbionts in the free-living metamonad Anaeramoeba.</title>
        <authorList>
            <person name="Jerlstrom-Hultqvist J."/>
            <person name="Cepicka I."/>
            <person name="Gallot-Lavallee L."/>
            <person name="Salas-Leiva D."/>
            <person name="Curtis B.A."/>
            <person name="Zahonova K."/>
            <person name="Pipaliya S."/>
            <person name="Dacks J."/>
            <person name="Roger A.J."/>
        </authorList>
    </citation>
    <scope>NUCLEOTIDE SEQUENCE</scope>
    <source>
        <strain evidence="4">Busselton2</strain>
    </source>
</reference>
<keyword evidence="3" id="KW-0812">Transmembrane</keyword>
<dbReference type="PANTHER" id="PTHR12300">
    <property type="entry name" value="HVA22-LIKE PROTEINS"/>
    <property type="match status" value="1"/>
</dbReference>
<dbReference type="GO" id="GO:0016020">
    <property type="term" value="C:membrane"/>
    <property type="evidence" value="ECO:0007669"/>
    <property type="project" value="UniProtKB-SubCell"/>
</dbReference>